<gene>
    <name evidence="1" type="ORF">GCM10016234_30140</name>
</gene>
<reference evidence="1" key="1">
    <citation type="journal article" date="2014" name="Int. J. Syst. Evol. Microbiol.">
        <title>Complete genome sequence of Corynebacterium casei LMG S-19264T (=DSM 44701T), isolated from a smear-ripened cheese.</title>
        <authorList>
            <consortium name="US DOE Joint Genome Institute (JGI-PGF)"/>
            <person name="Walter F."/>
            <person name="Albersmeier A."/>
            <person name="Kalinowski J."/>
            <person name="Ruckert C."/>
        </authorList>
    </citation>
    <scope>NUCLEOTIDE SEQUENCE</scope>
    <source>
        <strain evidence="1">KCTC 42249</strain>
    </source>
</reference>
<reference evidence="1" key="2">
    <citation type="submission" date="2020-09" db="EMBL/GenBank/DDBJ databases">
        <authorList>
            <person name="Sun Q."/>
            <person name="Kim S."/>
        </authorList>
    </citation>
    <scope>NUCLEOTIDE SEQUENCE</scope>
    <source>
        <strain evidence="1">KCTC 42249</strain>
    </source>
</reference>
<dbReference type="EMBL" id="BMZQ01000002">
    <property type="protein sequence ID" value="GHD18996.1"/>
    <property type="molecule type" value="Genomic_DNA"/>
</dbReference>
<dbReference type="Proteomes" id="UP000630142">
    <property type="component" value="Unassembled WGS sequence"/>
</dbReference>
<evidence type="ECO:0000313" key="2">
    <source>
        <dbReference type="Proteomes" id="UP000630142"/>
    </source>
</evidence>
<name>A0A8J3GKX5_9HYPH</name>
<protein>
    <submittedName>
        <fullName evidence="1">Uncharacterized protein</fullName>
    </submittedName>
</protein>
<dbReference type="AlphaFoldDB" id="A0A8J3GKX5"/>
<sequence>MALTLFLAPMMVREERGVMGSVGGSSDLDYTATGSINTPGTYTVRRSVLSQKPGGVCVIRDDGRQVGDC</sequence>
<accession>A0A8J3GKX5</accession>
<organism evidence="1 2">
    <name type="scientific">Tianweitania populi</name>
    <dbReference type="NCBI Taxonomy" id="1607949"/>
    <lineage>
        <taxon>Bacteria</taxon>
        <taxon>Pseudomonadati</taxon>
        <taxon>Pseudomonadota</taxon>
        <taxon>Alphaproteobacteria</taxon>
        <taxon>Hyphomicrobiales</taxon>
        <taxon>Phyllobacteriaceae</taxon>
        <taxon>Tianweitania</taxon>
    </lineage>
</organism>
<evidence type="ECO:0000313" key="1">
    <source>
        <dbReference type="EMBL" id="GHD18996.1"/>
    </source>
</evidence>
<proteinExistence type="predicted"/>
<comment type="caution">
    <text evidence="1">The sequence shown here is derived from an EMBL/GenBank/DDBJ whole genome shotgun (WGS) entry which is preliminary data.</text>
</comment>
<keyword evidence="2" id="KW-1185">Reference proteome</keyword>